<keyword evidence="1" id="KW-1133">Transmembrane helix</keyword>
<reference evidence="2 3" key="1">
    <citation type="journal article" date="2014" name="Int. J. Syst. Evol. Microbiol.">
        <title>Listeria floridensis sp. nov., Listeria aquatica sp. nov., Listeria cornellensis sp. nov., Listeria riparia sp. nov. and Listeria grandensis sp. nov., from agricultural and natural environments.</title>
        <authorList>
            <person name="den Bakker H.C."/>
            <person name="Warchocki S."/>
            <person name="Wright E.M."/>
            <person name="Allred A.F."/>
            <person name="Ahlstrom C."/>
            <person name="Manuel C.S."/>
            <person name="Stasiewicz M.J."/>
            <person name="Burrell A."/>
            <person name="Roof S."/>
            <person name="Strawn L."/>
            <person name="Fortes E.D."/>
            <person name="Nightingale K.K."/>
            <person name="Kephart D."/>
            <person name="Wiedmann M."/>
        </authorList>
    </citation>
    <scope>NUCLEOTIDE SEQUENCE [LARGE SCALE GENOMIC DNA]</scope>
    <source>
        <strain evidence="2 3">FSL S10-1204</strain>
    </source>
</reference>
<organism evidence="2 3">
    <name type="scientific">Listeria riparia FSL S10-1204</name>
    <dbReference type="NCBI Taxonomy" id="1265816"/>
    <lineage>
        <taxon>Bacteria</taxon>
        <taxon>Bacillati</taxon>
        <taxon>Bacillota</taxon>
        <taxon>Bacilli</taxon>
        <taxon>Bacillales</taxon>
        <taxon>Listeriaceae</taxon>
        <taxon>Listeria</taxon>
    </lineage>
</organism>
<evidence type="ECO:0000256" key="1">
    <source>
        <dbReference type="SAM" id="Phobius"/>
    </source>
</evidence>
<accession>W7D4Z7</accession>
<dbReference type="EMBL" id="AODL01000030">
    <property type="protein sequence ID" value="EUJ42921.1"/>
    <property type="molecule type" value="Genomic_DNA"/>
</dbReference>
<keyword evidence="1" id="KW-0812">Transmembrane</keyword>
<feature type="transmembrane region" description="Helical" evidence="1">
    <location>
        <begin position="170"/>
        <end position="194"/>
    </location>
</feature>
<sequence length="367" mass="41450">MGMTIQITDISPSLPSSVFKCNHPYSIFEGAQRLTVLEERAQETQTAGKVTIQIFEDNETDATYHDDMSIGEDNGYALISFVEERLKALYPENDDDIAIFIEKLTDAYTYDTRQVEVSEPTEQEQEETTVVAIPTETVPDEAQKQIEVEPKIEKTHRIKRPSLRVPWKRISIIAGVALGVLTITIGIIFSVAAYQSKSLAEEEPKREVIQQKYAALIRDKKYTEAADISPEQVLDIENLIVEQGDIDALRKFQESYPTTEGAFDLACLEKHWDQVITYQKAKQTKERQYMLAFSYLKVGNVGEAEKRNATLKSSTLKKLISDYRILTNNIAISESNLKKAGLSAGEKQSFTSNLKEYKAQLETLGEE</sequence>
<proteinExistence type="predicted"/>
<dbReference type="RefSeq" id="WP_036101772.1">
    <property type="nucleotide sequence ID" value="NZ_AODL01000030.1"/>
</dbReference>
<gene>
    <name evidence="2" type="ORF">PRIP_14747</name>
</gene>
<dbReference type="AlphaFoldDB" id="W7D4Z7"/>
<dbReference type="PATRIC" id="fig|1265816.5.peg.2913"/>
<evidence type="ECO:0000313" key="3">
    <source>
        <dbReference type="Proteomes" id="UP000019248"/>
    </source>
</evidence>
<dbReference type="Proteomes" id="UP000019248">
    <property type="component" value="Unassembled WGS sequence"/>
</dbReference>
<protein>
    <submittedName>
        <fullName evidence="2">Uncharacterized protein</fullName>
    </submittedName>
</protein>
<dbReference type="OrthoDB" id="2973354at2"/>
<keyword evidence="1" id="KW-0472">Membrane</keyword>
<evidence type="ECO:0000313" key="2">
    <source>
        <dbReference type="EMBL" id="EUJ42921.1"/>
    </source>
</evidence>
<name>W7D4Z7_9LIST</name>
<comment type="caution">
    <text evidence="2">The sequence shown here is derived from an EMBL/GenBank/DDBJ whole genome shotgun (WGS) entry which is preliminary data.</text>
</comment>
<keyword evidence="3" id="KW-1185">Reference proteome</keyword>